<evidence type="ECO:0000313" key="3">
    <source>
        <dbReference type="Proteomes" id="UP000515211"/>
    </source>
</evidence>
<evidence type="ECO:0000259" key="2">
    <source>
        <dbReference type="Pfam" id="PF03732"/>
    </source>
</evidence>
<evidence type="ECO:0000256" key="1">
    <source>
        <dbReference type="SAM" id="MobiDB-lite"/>
    </source>
</evidence>
<gene>
    <name evidence="4" type="primary">LOC107494817</name>
</gene>
<reference evidence="4" key="2">
    <citation type="submission" date="2025-08" db="UniProtKB">
        <authorList>
            <consortium name="RefSeq"/>
        </authorList>
    </citation>
    <scope>IDENTIFICATION</scope>
    <source>
        <tissue evidence="4">Whole plant</tissue>
    </source>
</reference>
<keyword evidence="3" id="KW-1185">Reference proteome</keyword>
<dbReference type="AlphaFoldDB" id="A0A6P4DNN1"/>
<reference evidence="3" key="1">
    <citation type="journal article" date="2016" name="Nat. Genet.">
        <title>The genome sequences of Arachis duranensis and Arachis ipaensis, the diploid ancestors of cultivated peanut.</title>
        <authorList>
            <person name="Bertioli D.J."/>
            <person name="Cannon S.B."/>
            <person name="Froenicke L."/>
            <person name="Huang G."/>
            <person name="Farmer A.D."/>
            <person name="Cannon E.K."/>
            <person name="Liu X."/>
            <person name="Gao D."/>
            <person name="Clevenger J."/>
            <person name="Dash S."/>
            <person name="Ren L."/>
            <person name="Moretzsohn M.C."/>
            <person name="Shirasawa K."/>
            <person name="Huang W."/>
            <person name="Vidigal B."/>
            <person name="Abernathy B."/>
            <person name="Chu Y."/>
            <person name="Niederhuth C.E."/>
            <person name="Umale P."/>
            <person name="Araujo A.C."/>
            <person name="Kozik A."/>
            <person name="Kim K.D."/>
            <person name="Burow M.D."/>
            <person name="Varshney R.K."/>
            <person name="Wang X."/>
            <person name="Zhang X."/>
            <person name="Barkley N."/>
            <person name="Guimaraes P.M."/>
            <person name="Isobe S."/>
            <person name="Guo B."/>
            <person name="Liao B."/>
            <person name="Stalker H.T."/>
            <person name="Schmitz R.J."/>
            <person name="Scheffler B.E."/>
            <person name="Leal-Bertioli S.C."/>
            <person name="Xun X."/>
            <person name="Jackson S.A."/>
            <person name="Michelmore R."/>
            <person name="Ozias-Akins P."/>
        </authorList>
    </citation>
    <scope>NUCLEOTIDE SEQUENCE [LARGE SCALE GENOMIC DNA]</scope>
    <source>
        <strain evidence="3">cv. V14167</strain>
    </source>
</reference>
<feature type="domain" description="Retrotransposon gag" evidence="2">
    <location>
        <begin position="124"/>
        <end position="168"/>
    </location>
</feature>
<dbReference type="InterPro" id="IPR005162">
    <property type="entry name" value="Retrotrans_gag_dom"/>
</dbReference>
<name>A0A6P4DNN1_ARADU</name>
<dbReference type="GeneID" id="107494817"/>
<protein>
    <submittedName>
        <fullName evidence="4">Uncharacterized protein LOC107494817</fullName>
    </submittedName>
</protein>
<dbReference type="RefSeq" id="XP_015971342.1">
    <property type="nucleotide sequence ID" value="XM_016115856.1"/>
</dbReference>
<dbReference type="KEGG" id="adu:107494817"/>
<organism evidence="3 4">
    <name type="scientific">Arachis duranensis</name>
    <name type="common">Wild peanut</name>
    <dbReference type="NCBI Taxonomy" id="130453"/>
    <lineage>
        <taxon>Eukaryota</taxon>
        <taxon>Viridiplantae</taxon>
        <taxon>Streptophyta</taxon>
        <taxon>Embryophyta</taxon>
        <taxon>Tracheophyta</taxon>
        <taxon>Spermatophyta</taxon>
        <taxon>Magnoliopsida</taxon>
        <taxon>eudicotyledons</taxon>
        <taxon>Gunneridae</taxon>
        <taxon>Pentapetalae</taxon>
        <taxon>rosids</taxon>
        <taxon>fabids</taxon>
        <taxon>Fabales</taxon>
        <taxon>Fabaceae</taxon>
        <taxon>Papilionoideae</taxon>
        <taxon>50 kb inversion clade</taxon>
        <taxon>dalbergioids sensu lato</taxon>
        <taxon>Dalbergieae</taxon>
        <taxon>Pterocarpus clade</taxon>
        <taxon>Arachis</taxon>
    </lineage>
</organism>
<dbReference type="Proteomes" id="UP000515211">
    <property type="component" value="Chromosome 1"/>
</dbReference>
<sequence>MSANRRSPGQSSLSLEPAFDPTTLLESMNAMATAMHDSIAATNRAVERMERQQGNDNGNSHGNGNGLGNSVPEGDRLMTLASFLKVNPHNFSGTINPTRADDWFHAMERAMQVQHVPRGQQVEFATYMLKGDAQRWWQEVSQLLGQGGVDITWADFRTEFYKKYFPPSPRTANGLELL</sequence>
<feature type="region of interest" description="Disordered" evidence="1">
    <location>
        <begin position="52"/>
        <end position="72"/>
    </location>
</feature>
<accession>A0A6P4DNN1</accession>
<evidence type="ECO:0000313" key="4">
    <source>
        <dbReference type="RefSeq" id="XP_015971342.1"/>
    </source>
</evidence>
<proteinExistence type="predicted"/>
<dbReference type="Pfam" id="PF03732">
    <property type="entry name" value="Retrotrans_gag"/>
    <property type="match status" value="1"/>
</dbReference>